<evidence type="ECO:0000256" key="6">
    <source>
        <dbReference type="RuleBase" id="RU000304"/>
    </source>
</evidence>
<dbReference type="PANTHER" id="PTHR24346">
    <property type="entry name" value="MAP/MICROTUBULE AFFINITY-REGULATING KINASE"/>
    <property type="match status" value="1"/>
</dbReference>
<evidence type="ECO:0000256" key="3">
    <source>
        <dbReference type="ARBA" id="ARBA00022777"/>
    </source>
</evidence>
<keyword evidence="4 5" id="KW-0067">ATP-binding</keyword>
<dbReference type="InterPro" id="IPR017441">
    <property type="entry name" value="Protein_kinase_ATP_BS"/>
</dbReference>
<dbReference type="PANTHER" id="PTHR24346:SF92">
    <property type="entry name" value="SNF1-RELATED PROTEIN KINASE 2.6"/>
    <property type="match status" value="1"/>
</dbReference>
<dbReference type="GO" id="GO:0005737">
    <property type="term" value="C:cytoplasm"/>
    <property type="evidence" value="ECO:0007669"/>
    <property type="project" value="TreeGrafter"/>
</dbReference>
<dbReference type="GO" id="GO:0004674">
    <property type="term" value="F:protein serine/threonine kinase activity"/>
    <property type="evidence" value="ECO:0007669"/>
    <property type="project" value="UniProtKB-KW"/>
</dbReference>
<dbReference type="PROSITE" id="PS50011">
    <property type="entry name" value="PROTEIN_KINASE_DOM"/>
    <property type="match status" value="1"/>
</dbReference>
<reference evidence="8" key="1">
    <citation type="submission" date="2020-11" db="EMBL/GenBank/DDBJ databases">
        <title>Chlorella ohadii genome sequencing and assembly.</title>
        <authorList>
            <person name="Murik O."/>
            <person name="Treves H."/>
            <person name="Kedem I."/>
            <person name="Shotland Y."/>
            <person name="Kaplan A."/>
        </authorList>
    </citation>
    <scope>NUCLEOTIDE SEQUENCE</scope>
    <source>
        <strain evidence="8">1</strain>
    </source>
</reference>
<name>A0AAD5DU86_9CHLO</name>
<dbReference type="Pfam" id="PF00069">
    <property type="entry name" value="Pkinase"/>
    <property type="match status" value="1"/>
</dbReference>
<evidence type="ECO:0000313" key="8">
    <source>
        <dbReference type="EMBL" id="KAI7844120.1"/>
    </source>
</evidence>
<dbReference type="GO" id="GO:0035556">
    <property type="term" value="P:intracellular signal transduction"/>
    <property type="evidence" value="ECO:0007669"/>
    <property type="project" value="TreeGrafter"/>
</dbReference>
<keyword evidence="6" id="KW-0723">Serine/threonine-protein kinase</keyword>
<dbReference type="InterPro" id="IPR011009">
    <property type="entry name" value="Kinase-like_dom_sf"/>
</dbReference>
<evidence type="ECO:0000313" key="9">
    <source>
        <dbReference type="Proteomes" id="UP001205105"/>
    </source>
</evidence>
<dbReference type="PROSITE" id="PS00107">
    <property type="entry name" value="PROTEIN_KINASE_ATP"/>
    <property type="match status" value="1"/>
</dbReference>
<dbReference type="FunFam" id="1.10.510.10:FF:000571">
    <property type="entry name" value="Maternal embryonic leucine zipper kinase"/>
    <property type="match status" value="1"/>
</dbReference>
<gene>
    <name evidence="8" type="ORF">COHA_002258</name>
</gene>
<dbReference type="InterPro" id="IPR008271">
    <property type="entry name" value="Ser/Thr_kinase_AS"/>
</dbReference>
<comment type="caution">
    <text evidence="8">The sequence shown here is derived from an EMBL/GenBank/DDBJ whole genome shotgun (WGS) entry which is preliminary data.</text>
</comment>
<dbReference type="SMART" id="SM00220">
    <property type="entry name" value="S_TKc"/>
    <property type="match status" value="1"/>
</dbReference>
<evidence type="ECO:0000256" key="4">
    <source>
        <dbReference type="ARBA" id="ARBA00022840"/>
    </source>
</evidence>
<keyword evidence="9" id="KW-1185">Reference proteome</keyword>
<dbReference type="GO" id="GO:0005524">
    <property type="term" value="F:ATP binding"/>
    <property type="evidence" value="ECO:0007669"/>
    <property type="project" value="UniProtKB-UniRule"/>
</dbReference>
<dbReference type="Gene3D" id="1.10.510.10">
    <property type="entry name" value="Transferase(Phosphotransferase) domain 1"/>
    <property type="match status" value="1"/>
</dbReference>
<accession>A0AAD5DU86</accession>
<feature type="binding site" evidence="5">
    <location>
        <position position="41"/>
    </location>
    <ligand>
        <name>ATP</name>
        <dbReference type="ChEBI" id="CHEBI:30616"/>
    </ligand>
</feature>
<dbReference type="SUPFAM" id="SSF56112">
    <property type="entry name" value="Protein kinase-like (PK-like)"/>
    <property type="match status" value="1"/>
</dbReference>
<feature type="domain" description="Protein kinase" evidence="7">
    <location>
        <begin position="12"/>
        <end position="270"/>
    </location>
</feature>
<evidence type="ECO:0000259" key="7">
    <source>
        <dbReference type="PROSITE" id="PS50011"/>
    </source>
</evidence>
<protein>
    <recommendedName>
        <fullName evidence="7">Protein kinase domain-containing protein</fullName>
    </recommendedName>
</protein>
<keyword evidence="2 5" id="KW-0547">Nucleotide-binding</keyword>
<dbReference type="EMBL" id="JADXDR010000033">
    <property type="protein sequence ID" value="KAI7844120.1"/>
    <property type="molecule type" value="Genomic_DNA"/>
</dbReference>
<evidence type="ECO:0000256" key="5">
    <source>
        <dbReference type="PROSITE-ProRule" id="PRU10141"/>
    </source>
</evidence>
<dbReference type="PROSITE" id="PS00108">
    <property type="entry name" value="PROTEIN_KINASE_ST"/>
    <property type="match status" value="1"/>
</dbReference>
<organism evidence="8 9">
    <name type="scientific">Chlorella ohadii</name>
    <dbReference type="NCBI Taxonomy" id="2649997"/>
    <lineage>
        <taxon>Eukaryota</taxon>
        <taxon>Viridiplantae</taxon>
        <taxon>Chlorophyta</taxon>
        <taxon>core chlorophytes</taxon>
        <taxon>Trebouxiophyceae</taxon>
        <taxon>Chlorellales</taxon>
        <taxon>Chlorellaceae</taxon>
        <taxon>Chlorella clade</taxon>
        <taxon>Chlorella</taxon>
    </lineage>
</organism>
<dbReference type="Proteomes" id="UP001205105">
    <property type="component" value="Unassembled WGS sequence"/>
</dbReference>
<dbReference type="InterPro" id="IPR000719">
    <property type="entry name" value="Prot_kinase_dom"/>
</dbReference>
<dbReference type="AlphaFoldDB" id="A0AAD5DU86"/>
<keyword evidence="1" id="KW-0808">Transferase</keyword>
<keyword evidence="3" id="KW-0418">Kinase</keyword>
<comment type="similarity">
    <text evidence="6">Belongs to the protein kinase superfamily.</text>
</comment>
<evidence type="ECO:0000256" key="1">
    <source>
        <dbReference type="ARBA" id="ARBA00022679"/>
    </source>
</evidence>
<proteinExistence type="inferred from homology"/>
<evidence type="ECO:0000256" key="2">
    <source>
        <dbReference type="ARBA" id="ARBA00022741"/>
    </source>
</evidence>
<sequence length="339" mass="37872">MPSPVRDIGQNYEKVRNLGIGSFGTAVLVRDRRSGELVAVKYIPLTDVDTRVERELLNHRKLSGHQKVVQFKEAFLTSTHLGIAMEFASGGDLFDLVSRYKRLTEDEARVCFQQLVCGAAWCHSQAVYHRDIKLENTLLEQEGSLRLKLCDFGYSKDSVRNSKPNTLCGTPAYVAPEVLNSKGGQYEGPPVDVWSIGVALYAMLVGSLPFQDPEHPNCSQRMIQRILQLNYWFPASMGLSSDCLDLLSRIFVGDPAQRIDLKGIQRHPWYLKNLPPECQNGGVLLRREPPAQTEEQLLAVVQAARAAAEEERRAVQHVAVELLAAAEVSADLEDDVSEW</sequence>